<dbReference type="EMBL" id="CAEKKB010000006">
    <property type="protein sequence ID" value="CAB4313583.1"/>
    <property type="molecule type" value="Genomic_DNA"/>
</dbReference>
<name>A0A6J5XMF8_PRUAR</name>
<gene>
    <name evidence="1" type="ORF">ORAREDHAP_LOCUS36815</name>
</gene>
<dbReference type="Proteomes" id="UP000507245">
    <property type="component" value="Unassembled WGS sequence"/>
</dbReference>
<protein>
    <submittedName>
        <fullName evidence="1">Uncharacterized protein</fullName>
    </submittedName>
</protein>
<evidence type="ECO:0000313" key="2">
    <source>
        <dbReference type="Proteomes" id="UP000507245"/>
    </source>
</evidence>
<proteinExistence type="predicted"/>
<dbReference type="AlphaFoldDB" id="A0A6J5XMF8"/>
<organism evidence="1 2">
    <name type="scientific">Prunus armeniaca</name>
    <name type="common">Apricot</name>
    <name type="synonym">Armeniaca vulgaris</name>
    <dbReference type="NCBI Taxonomy" id="36596"/>
    <lineage>
        <taxon>Eukaryota</taxon>
        <taxon>Viridiplantae</taxon>
        <taxon>Streptophyta</taxon>
        <taxon>Embryophyta</taxon>
        <taxon>Tracheophyta</taxon>
        <taxon>Spermatophyta</taxon>
        <taxon>Magnoliopsida</taxon>
        <taxon>eudicotyledons</taxon>
        <taxon>Gunneridae</taxon>
        <taxon>Pentapetalae</taxon>
        <taxon>rosids</taxon>
        <taxon>fabids</taxon>
        <taxon>Rosales</taxon>
        <taxon>Rosaceae</taxon>
        <taxon>Amygdaloideae</taxon>
        <taxon>Amygdaleae</taxon>
        <taxon>Prunus</taxon>
    </lineage>
</organism>
<keyword evidence="2" id="KW-1185">Reference proteome</keyword>
<reference evidence="2" key="1">
    <citation type="journal article" date="2020" name="Genome Biol.">
        <title>Gamete binning: chromosome-level and haplotype-resolved genome assembly enabled by high-throughput single-cell sequencing of gamete genomes.</title>
        <authorList>
            <person name="Campoy J.A."/>
            <person name="Sun H."/>
            <person name="Goel M."/>
            <person name="Jiao W.-B."/>
            <person name="Folz-Donahue K."/>
            <person name="Wang N."/>
            <person name="Rubio M."/>
            <person name="Liu C."/>
            <person name="Kukat C."/>
            <person name="Ruiz D."/>
            <person name="Huettel B."/>
            <person name="Schneeberger K."/>
        </authorList>
    </citation>
    <scope>NUCLEOTIDE SEQUENCE [LARGE SCALE GENOMIC DNA]</scope>
    <source>
        <strain evidence="2">cv. Rojo Pasion</strain>
    </source>
</reference>
<evidence type="ECO:0000313" key="1">
    <source>
        <dbReference type="EMBL" id="CAB4313583.1"/>
    </source>
</evidence>
<sequence length="182" mass="19703">MGNRETQGSCVFDKTANATTAPTYFLQTVGSAQTVAPQALVLSHASHDAPATDIAVTSRNHATAPKYAPEGSRSQAQLEPQHMGSVPIIEEMCDLENSGPTKDEQVYKALVMKGKRKLMAEGRPVHNFKKTKASFCPSPSPGVSLRLLCDVVVNPSKEMDEVERHLNKMNLVERKKLQGCGG</sequence>
<accession>A0A6J5XMF8</accession>